<dbReference type="InterPro" id="IPR008271">
    <property type="entry name" value="Ser/Thr_kinase_AS"/>
</dbReference>
<evidence type="ECO:0000313" key="4">
    <source>
        <dbReference type="EMBL" id="STY18604.1"/>
    </source>
</evidence>
<feature type="compositionally biased region" description="Polar residues" evidence="1">
    <location>
        <begin position="26"/>
        <end position="42"/>
    </location>
</feature>
<dbReference type="Pfam" id="PF00069">
    <property type="entry name" value="Pkinase"/>
    <property type="match status" value="1"/>
</dbReference>
<dbReference type="Gene3D" id="1.10.510.10">
    <property type="entry name" value="Transferase(Phosphotransferase) domain 1"/>
    <property type="match status" value="1"/>
</dbReference>
<dbReference type="PANTHER" id="PTHR24361">
    <property type="entry name" value="MITOGEN-ACTIVATED KINASE KINASE KINASE"/>
    <property type="match status" value="1"/>
</dbReference>
<dbReference type="InterPro" id="IPR000719">
    <property type="entry name" value="Prot_kinase_dom"/>
</dbReference>
<proteinExistence type="predicted"/>
<dbReference type="InterPro" id="IPR011009">
    <property type="entry name" value="Kinase-like_dom_sf"/>
</dbReference>
<evidence type="ECO:0000259" key="2">
    <source>
        <dbReference type="PROSITE" id="PS50011"/>
    </source>
</evidence>
<feature type="region of interest" description="Disordered" evidence="1">
    <location>
        <begin position="26"/>
        <end position="55"/>
    </location>
</feature>
<dbReference type="GO" id="GO:0005524">
    <property type="term" value="F:ATP binding"/>
    <property type="evidence" value="ECO:0007669"/>
    <property type="project" value="InterPro"/>
</dbReference>
<dbReference type="EMBL" id="UGOW01000001">
    <property type="protein sequence ID" value="STY18604.1"/>
    <property type="molecule type" value="Genomic_DNA"/>
</dbReference>
<evidence type="ECO:0000313" key="5">
    <source>
        <dbReference type="Proteomes" id="UP000054639"/>
    </source>
</evidence>
<dbReference type="PANTHER" id="PTHR24361:SF613">
    <property type="entry name" value="NUCLEAR RECEPTOR-BINDING PROTEIN-RELATED"/>
    <property type="match status" value="1"/>
</dbReference>
<dbReference type="SUPFAM" id="SSF56112">
    <property type="entry name" value="Protein kinase-like (PK-like)"/>
    <property type="match status" value="1"/>
</dbReference>
<dbReference type="SMART" id="SM00220">
    <property type="entry name" value="S_TKc"/>
    <property type="match status" value="1"/>
</dbReference>
<reference evidence="3 5" key="1">
    <citation type="submission" date="2015-11" db="EMBL/GenBank/DDBJ databases">
        <title>Genomic analysis of 38 Legionella species identifies large and diverse effector repertoires.</title>
        <authorList>
            <person name="Burstein D."/>
            <person name="Amaro F."/>
            <person name="Zusman T."/>
            <person name="Lifshitz Z."/>
            <person name="Cohen O."/>
            <person name="Gilbert J.A."/>
            <person name="Pupko T."/>
            <person name="Shuman H.A."/>
            <person name="Segal G."/>
        </authorList>
    </citation>
    <scope>NUCLEOTIDE SEQUENCE [LARGE SCALE GENOMIC DNA]</scope>
    <source>
        <strain evidence="3 5">ATCC 49507</strain>
    </source>
</reference>
<dbReference type="STRING" id="45072.Lqua_2034"/>
<dbReference type="AlphaFoldDB" id="A0A378KUV8"/>
<dbReference type="EMBL" id="LNYR01000031">
    <property type="protein sequence ID" value="KTD47641.1"/>
    <property type="molecule type" value="Genomic_DNA"/>
</dbReference>
<keyword evidence="5" id="KW-1185">Reference proteome</keyword>
<dbReference type="GO" id="GO:0005737">
    <property type="term" value="C:cytoplasm"/>
    <property type="evidence" value="ECO:0007669"/>
    <property type="project" value="TreeGrafter"/>
</dbReference>
<dbReference type="PROSITE" id="PS50011">
    <property type="entry name" value="PROTEIN_KINASE_DOM"/>
    <property type="match status" value="1"/>
</dbReference>
<dbReference type="EC" id="2.7.11.1" evidence="4"/>
<evidence type="ECO:0000313" key="6">
    <source>
        <dbReference type="Proteomes" id="UP000254230"/>
    </source>
</evidence>
<protein>
    <submittedName>
        <fullName evidence="4">Serine/threonine-protein kinase</fullName>
        <ecNumber evidence="4">2.7.11.1</ecNumber>
    </submittedName>
</protein>
<dbReference type="PROSITE" id="PS00108">
    <property type="entry name" value="PROTEIN_KINASE_ST"/>
    <property type="match status" value="1"/>
</dbReference>
<evidence type="ECO:0000256" key="1">
    <source>
        <dbReference type="SAM" id="MobiDB-lite"/>
    </source>
</evidence>
<dbReference type="Proteomes" id="UP000054639">
    <property type="component" value="Unassembled WGS sequence"/>
</dbReference>
<accession>A0A378KUV8</accession>
<feature type="domain" description="Protein kinase" evidence="2">
    <location>
        <begin position="124"/>
        <end position="384"/>
    </location>
</feature>
<reference evidence="4 6" key="2">
    <citation type="submission" date="2018-06" db="EMBL/GenBank/DDBJ databases">
        <authorList>
            <consortium name="Pathogen Informatics"/>
            <person name="Doyle S."/>
        </authorList>
    </citation>
    <scope>NUCLEOTIDE SEQUENCE [LARGE SCALE GENOMIC DNA]</scope>
    <source>
        <strain evidence="4 6">NCTC12376</strain>
    </source>
</reference>
<organism evidence="4 6">
    <name type="scientific">Legionella quateirensis</name>
    <dbReference type="NCBI Taxonomy" id="45072"/>
    <lineage>
        <taxon>Bacteria</taxon>
        <taxon>Pseudomonadati</taxon>
        <taxon>Pseudomonadota</taxon>
        <taxon>Gammaproteobacteria</taxon>
        <taxon>Legionellales</taxon>
        <taxon>Legionellaceae</taxon>
        <taxon>Legionella</taxon>
    </lineage>
</organism>
<sequence length="400" mass="45969">MYNEMHLCFKSGNYKLESKFDPSILTDISNSQQDNSEQTNGQIEKKRKRNPQFSPVKKYKTEFDDRCTNALNAIELQHSQIRVPEFLHSKFTSERLIEKDNIEMIKTRVSAVIEMVKKLGVTMVSIDQNISLTNYKILVSAERYFVIYPAVMHTKENLVMRLGQDMDSGAWHIIKSYTICDKKSVAEIDAEIDMLKTVNQFTVSVDENSQTVHIIKPYIYGKDLTQWLDLDLNKKIEIFVYVAAALSELHKKGILHCDIKLSNIIYDDVMNTVTLIDFDVALRMNDQKTARTDTFRGTFGQVAVEIFGSDGTYTYTDKTEVYALGRTMEDWFNLNQDVSYSDLNFFKSHLSPQQSELNLLIGQTIQNDALKRPDLKQIRDALMLIMDVANTKTDVLDVAI</sequence>
<dbReference type="OrthoDB" id="5633255at2"/>
<gene>
    <name evidence="4" type="primary">pknH</name>
    <name evidence="3" type="ORF">Lqua_2034</name>
    <name evidence="4" type="ORF">NCTC12376_02425</name>
</gene>
<keyword evidence="4" id="KW-0808">Transferase</keyword>
<keyword evidence="4" id="KW-0418">Kinase</keyword>
<evidence type="ECO:0000313" key="3">
    <source>
        <dbReference type="EMBL" id="KTD47641.1"/>
    </source>
</evidence>
<dbReference type="GO" id="GO:0004674">
    <property type="term" value="F:protein serine/threonine kinase activity"/>
    <property type="evidence" value="ECO:0007669"/>
    <property type="project" value="UniProtKB-EC"/>
</dbReference>
<name>A0A378KUV8_9GAMM</name>
<dbReference type="Proteomes" id="UP000254230">
    <property type="component" value="Unassembled WGS sequence"/>
</dbReference>
<dbReference type="InterPro" id="IPR053235">
    <property type="entry name" value="Ser_Thr_kinase"/>
</dbReference>